<gene>
    <name evidence="1" type="ORF">g.52965</name>
</gene>
<dbReference type="EMBL" id="GEBQ01010415">
    <property type="protein sequence ID" value="JAT29562.1"/>
    <property type="molecule type" value="Transcribed_RNA"/>
</dbReference>
<protein>
    <submittedName>
        <fullName evidence="1">Uncharacterized protein</fullName>
    </submittedName>
</protein>
<feature type="non-terminal residue" evidence="1">
    <location>
        <position position="145"/>
    </location>
</feature>
<name>A0A1B6M0W5_9HEMI</name>
<accession>A0A1B6M0W5</accession>
<feature type="non-terminal residue" evidence="1">
    <location>
        <position position="1"/>
    </location>
</feature>
<organism evidence="1">
    <name type="scientific">Graphocephala atropunctata</name>
    <dbReference type="NCBI Taxonomy" id="36148"/>
    <lineage>
        <taxon>Eukaryota</taxon>
        <taxon>Metazoa</taxon>
        <taxon>Ecdysozoa</taxon>
        <taxon>Arthropoda</taxon>
        <taxon>Hexapoda</taxon>
        <taxon>Insecta</taxon>
        <taxon>Pterygota</taxon>
        <taxon>Neoptera</taxon>
        <taxon>Paraneoptera</taxon>
        <taxon>Hemiptera</taxon>
        <taxon>Auchenorrhyncha</taxon>
        <taxon>Membracoidea</taxon>
        <taxon>Cicadellidae</taxon>
        <taxon>Cicadellinae</taxon>
        <taxon>Cicadellini</taxon>
        <taxon>Graphocephala</taxon>
    </lineage>
</organism>
<proteinExistence type="predicted"/>
<evidence type="ECO:0000313" key="1">
    <source>
        <dbReference type="EMBL" id="JAT29562.1"/>
    </source>
</evidence>
<sequence>SESMFNNLNGKMSYKSAKKTETSSFKTYAEMVISNAKSVIRCSNDVPPPSQNNRLVFRQSGSICSDCRLQKGPKICSETNSDILETKTSKIVTSKNEAPDFKIYDIQVTKHVNVDSYQQIASEKHCGNLDVSQSDDGEDGFVWTW</sequence>
<dbReference type="AlphaFoldDB" id="A0A1B6M0W5"/>
<reference evidence="1" key="1">
    <citation type="submission" date="2015-11" db="EMBL/GenBank/DDBJ databases">
        <title>De novo transcriptome assembly of four potential Pierce s Disease insect vectors from Arizona vineyards.</title>
        <authorList>
            <person name="Tassone E.E."/>
        </authorList>
    </citation>
    <scope>NUCLEOTIDE SEQUENCE</scope>
</reference>